<sequence>SLLNQQGSRLRSCIADPLRPTSSHLHIQVSEPSAASGAEPILKKAEASGAEPLLKAAEPSAAPGAEPLFKKAEASGAEPLFKKAEASVAEYLNEASVVKILNRPLLALVAKDGAIVMITPLLAVDLPAIRTIATGETIATDTTIAIATDASLIVTEVTQTVIIVTFRTIVVIEAVAVVIEAASIIAIIVASMIARDPDQEIKLGDIDLYPDKSKDEQIDHLATSLMTTSDLCEEDCLAVAKVISRCHLRRLSELAYITDDELNNHVLRTGDVLYVRTTVRSIVARVKRECDGKLVDKDHNMNSFVDRESVLALKDSIKSYASNDEAPTFDLASALRTLKEFDLDALISAPCIQIVQELQLLGMKPVEAKLDPSPKVIAAAKVTDPPAPKSAKAVAAAAAKAAAVKPSRKQICFGHDPSRDNVCSFGSKCIREHLDTKVAESLVRGLGRTFDRLKFRSNALGRFRHPRQLSLNQRHLARDRLIRHRLSCSIMRNPVEEVVLIYTDAEGPCAFHMISPFAQSLTIGPLSSLNFPRAPSVDSFGVRNTFGNHFGLRSSQVSKSVFLSLCQHRDFFEIRILIGSMAKADVVAFHAGQCGLPGGIFPAIIRGGFGINSCWASMLRAMHSQSTSQSTPWRRTTSLGDVGLAFSGKDLLMNLEAFEDLAPILVTLGCLDLSPVLMARFVGFETIHGSGGNRVCLVEALNSPPANYLVGSMDMYLEVAADALEAEPNRGLNEMFDASGKIIFNLRRIFQSVISQNAMFAGRQEIGWIDFLWLFTISGLLISGVSPKGDTAIGNESRKCSWCTSKTEGESWVACYWMSIGPAALSHLIDTSLMSSLDGGVAKVVRKISEAIAEPGPLQDRRIAAHLRGDREEPVRALVPRLLCDASTPPIDVSLMILKLFVEHARSLQAAMPDGWRAMRINVIGSPTSSDALRARLRDFAIGDLSRWGSPKIVKDLRDGIDHAHRHRHAGSVSITFAKLSPAGGHRSSVEQHPPHFKIGQHRRDRLTQSRHHLLQALYLSARSAIISPFEPQSSSIATHKHFKFDSIANLGRRSVDITLFTSSINVVDLDRSLRLESQNRTERPPRSGFLSPRVLGDRSPRGGRSQGPAGPATGSTLFCLVSSIVSADPFRGLHLSDQGLRSVSVGITRINSSS</sequence>
<dbReference type="Proteomes" id="UP000654075">
    <property type="component" value="Unassembled WGS sequence"/>
</dbReference>
<feature type="region of interest" description="Disordered" evidence="1">
    <location>
        <begin position="1078"/>
        <end position="1112"/>
    </location>
</feature>
<name>A0A813GAG7_POLGL</name>
<feature type="non-terminal residue" evidence="2">
    <location>
        <position position="1"/>
    </location>
</feature>
<evidence type="ECO:0000256" key="1">
    <source>
        <dbReference type="SAM" id="MobiDB-lite"/>
    </source>
</evidence>
<proteinExistence type="predicted"/>
<feature type="non-terminal residue" evidence="2">
    <location>
        <position position="1155"/>
    </location>
</feature>
<evidence type="ECO:0000313" key="2">
    <source>
        <dbReference type="EMBL" id="CAE8619680.1"/>
    </source>
</evidence>
<keyword evidence="3" id="KW-1185">Reference proteome</keyword>
<protein>
    <submittedName>
        <fullName evidence="2">Uncharacterized protein</fullName>
    </submittedName>
</protein>
<organism evidence="2 3">
    <name type="scientific">Polarella glacialis</name>
    <name type="common">Dinoflagellate</name>
    <dbReference type="NCBI Taxonomy" id="89957"/>
    <lineage>
        <taxon>Eukaryota</taxon>
        <taxon>Sar</taxon>
        <taxon>Alveolata</taxon>
        <taxon>Dinophyceae</taxon>
        <taxon>Suessiales</taxon>
        <taxon>Suessiaceae</taxon>
        <taxon>Polarella</taxon>
    </lineage>
</organism>
<dbReference type="AlphaFoldDB" id="A0A813GAG7"/>
<gene>
    <name evidence="2" type="ORF">PGLA1383_LOCUS37269</name>
</gene>
<comment type="caution">
    <text evidence="2">The sequence shown here is derived from an EMBL/GenBank/DDBJ whole genome shotgun (WGS) entry which is preliminary data.</text>
</comment>
<evidence type="ECO:0000313" key="3">
    <source>
        <dbReference type="Proteomes" id="UP000654075"/>
    </source>
</evidence>
<reference evidence="2" key="1">
    <citation type="submission" date="2021-02" db="EMBL/GenBank/DDBJ databases">
        <authorList>
            <person name="Dougan E. K."/>
            <person name="Rhodes N."/>
            <person name="Thang M."/>
            <person name="Chan C."/>
        </authorList>
    </citation>
    <scope>NUCLEOTIDE SEQUENCE</scope>
</reference>
<dbReference type="EMBL" id="CAJNNV010027200">
    <property type="protein sequence ID" value="CAE8619680.1"/>
    <property type="molecule type" value="Genomic_DNA"/>
</dbReference>
<accession>A0A813GAG7</accession>